<dbReference type="EMBL" id="PUHZ01000019">
    <property type="protein sequence ID" value="PQO44474.1"/>
    <property type="molecule type" value="Genomic_DNA"/>
</dbReference>
<dbReference type="OrthoDB" id="9807923at2"/>
<evidence type="ECO:0008006" key="3">
    <source>
        <dbReference type="Google" id="ProtNLM"/>
    </source>
</evidence>
<organism evidence="1 2">
    <name type="scientific">Blastopirellula marina</name>
    <dbReference type="NCBI Taxonomy" id="124"/>
    <lineage>
        <taxon>Bacteria</taxon>
        <taxon>Pseudomonadati</taxon>
        <taxon>Planctomycetota</taxon>
        <taxon>Planctomycetia</taxon>
        <taxon>Pirellulales</taxon>
        <taxon>Pirellulaceae</taxon>
        <taxon>Blastopirellula</taxon>
    </lineage>
</organism>
<comment type="caution">
    <text evidence="1">The sequence shown here is derived from an EMBL/GenBank/DDBJ whole genome shotgun (WGS) entry which is preliminary data.</text>
</comment>
<evidence type="ECO:0000313" key="2">
    <source>
        <dbReference type="Proteomes" id="UP000237819"/>
    </source>
</evidence>
<accession>A0A2S8GKB4</accession>
<name>A0A2S8GKB4_9BACT</name>
<dbReference type="SUPFAM" id="SSF55961">
    <property type="entry name" value="Bet v1-like"/>
    <property type="match status" value="1"/>
</dbReference>
<dbReference type="RefSeq" id="WP_105337001.1">
    <property type="nucleotide sequence ID" value="NZ_PUHZ01000019.1"/>
</dbReference>
<dbReference type="InterPro" id="IPR023393">
    <property type="entry name" value="START-like_dom_sf"/>
</dbReference>
<reference evidence="1 2" key="1">
    <citation type="submission" date="2018-02" db="EMBL/GenBank/DDBJ databases">
        <title>Comparative genomes isolates from brazilian mangrove.</title>
        <authorList>
            <person name="Araujo J.E."/>
            <person name="Taketani R.G."/>
            <person name="Silva M.C.P."/>
            <person name="Loureco M.V."/>
            <person name="Andreote F.D."/>
        </authorList>
    </citation>
    <scope>NUCLEOTIDE SEQUENCE [LARGE SCALE GENOMIC DNA]</scope>
    <source>
        <strain evidence="1 2">Nap-Phe MGV</strain>
    </source>
</reference>
<evidence type="ECO:0000313" key="1">
    <source>
        <dbReference type="EMBL" id="PQO44474.1"/>
    </source>
</evidence>
<proteinExistence type="predicted"/>
<dbReference type="Proteomes" id="UP000237819">
    <property type="component" value="Unassembled WGS sequence"/>
</dbReference>
<dbReference type="AlphaFoldDB" id="A0A2S8GKB4"/>
<gene>
    <name evidence="1" type="ORF">C5Y93_18865</name>
</gene>
<protein>
    <recommendedName>
        <fullName evidence="3">Polyketide cyclase</fullName>
    </recommendedName>
</protein>
<sequence>MLYLALTLVVVLIAMAVFVAFRPNSFLVSRAMTIHAPPEAVFPHVNRLSAWGAWSPYEKIDPDMEKTFEGPESGKGAVLH</sequence>
<dbReference type="Gene3D" id="3.30.530.20">
    <property type="match status" value="1"/>
</dbReference>